<evidence type="ECO:0000313" key="3">
    <source>
        <dbReference type="Proteomes" id="UP001595798"/>
    </source>
</evidence>
<keyword evidence="1" id="KW-0472">Membrane</keyword>
<reference evidence="3" key="1">
    <citation type="journal article" date="2019" name="Int. J. Syst. Evol. Microbiol.">
        <title>The Global Catalogue of Microorganisms (GCM) 10K type strain sequencing project: providing services to taxonomists for standard genome sequencing and annotation.</title>
        <authorList>
            <consortium name="The Broad Institute Genomics Platform"/>
            <consortium name="The Broad Institute Genome Sequencing Center for Infectious Disease"/>
            <person name="Wu L."/>
            <person name="Ma J."/>
        </authorList>
    </citation>
    <scope>NUCLEOTIDE SEQUENCE [LARGE SCALE GENOMIC DNA]</scope>
    <source>
        <strain evidence="3">CECT 7297</strain>
    </source>
</reference>
<organism evidence="2 3">
    <name type="scientific">Marinobacter lacisalsi</name>
    <dbReference type="NCBI Taxonomy" id="475979"/>
    <lineage>
        <taxon>Bacteria</taxon>
        <taxon>Pseudomonadati</taxon>
        <taxon>Pseudomonadota</taxon>
        <taxon>Gammaproteobacteria</taxon>
        <taxon>Pseudomonadales</taxon>
        <taxon>Marinobacteraceae</taxon>
        <taxon>Marinobacter</taxon>
    </lineage>
</organism>
<protein>
    <submittedName>
        <fullName evidence="2">Uncharacterized protein</fullName>
    </submittedName>
</protein>
<feature type="transmembrane region" description="Helical" evidence="1">
    <location>
        <begin position="63"/>
        <end position="84"/>
    </location>
</feature>
<keyword evidence="1" id="KW-0812">Transmembrane</keyword>
<keyword evidence="1" id="KW-1133">Transmembrane helix</keyword>
<dbReference type="EMBL" id="JBHSDI010000001">
    <property type="protein sequence ID" value="MFC4257637.1"/>
    <property type="molecule type" value="Genomic_DNA"/>
</dbReference>
<dbReference type="RefSeq" id="WP_379884871.1">
    <property type="nucleotide sequence ID" value="NZ_JBHSDI010000001.1"/>
</dbReference>
<feature type="transmembrane region" description="Helical" evidence="1">
    <location>
        <begin position="6"/>
        <end position="26"/>
    </location>
</feature>
<feature type="transmembrane region" description="Helical" evidence="1">
    <location>
        <begin position="38"/>
        <end position="57"/>
    </location>
</feature>
<accession>A0ABV8QBC3</accession>
<name>A0ABV8QBC3_9GAMM</name>
<dbReference type="Proteomes" id="UP001595798">
    <property type="component" value="Unassembled WGS sequence"/>
</dbReference>
<evidence type="ECO:0000256" key="1">
    <source>
        <dbReference type="SAM" id="Phobius"/>
    </source>
</evidence>
<comment type="caution">
    <text evidence="2">The sequence shown here is derived from an EMBL/GenBank/DDBJ whole genome shotgun (WGS) entry which is preliminary data.</text>
</comment>
<evidence type="ECO:0000313" key="2">
    <source>
        <dbReference type="EMBL" id="MFC4257637.1"/>
    </source>
</evidence>
<keyword evidence="3" id="KW-1185">Reference proteome</keyword>
<sequence length="100" mass="10972">MLLVLIVSGCLGSFFYYVMLDGLMIGKLEGSWAIWSRCVLASSLLISVSATIVAHYFGANANLWLTFSLWPLIALVLHGGYWVVASSVNRKSESEIQDAE</sequence>
<gene>
    <name evidence="2" type="ORF">ACFOZ5_01185</name>
</gene>
<proteinExistence type="predicted"/>